<name>A0A1V6SR67_9EURO</name>
<evidence type="ECO:0000313" key="1">
    <source>
        <dbReference type="EMBL" id="OQE16496.1"/>
    </source>
</evidence>
<organism evidence="1 2">
    <name type="scientific">Penicillium flavigenum</name>
    <dbReference type="NCBI Taxonomy" id="254877"/>
    <lineage>
        <taxon>Eukaryota</taxon>
        <taxon>Fungi</taxon>
        <taxon>Dikarya</taxon>
        <taxon>Ascomycota</taxon>
        <taxon>Pezizomycotina</taxon>
        <taxon>Eurotiomycetes</taxon>
        <taxon>Eurotiomycetidae</taxon>
        <taxon>Eurotiales</taxon>
        <taxon>Aspergillaceae</taxon>
        <taxon>Penicillium</taxon>
    </lineage>
</organism>
<accession>A0A1V6SR67</accession>
<dbReference type="OrthoDB" id="2823490at2759"/>
<gene>
    <name evidence="1" type="ORF">PENFLA_c027G03680</name>
</gene>
<dbReference type="STRING" id="254877.A0A1V6SR67"/>
<evidence type="ECO:0008006" key="3">
    <source>
        <dbReference type="Google" id="ProtNLM"/>
    </source>
</evidence>
<proteinExistence type="predicted"/>
<comment type="caution">
    <text evidence="1">The sequence shown here is derived from an EMBL/GenBank/DDBJ whole genome shotgun (WGS) entry which is preliminary data.</text>
</comment>
<dbReference type="EMBL" id="MLQL01000027">
    <property type="protein sequence ID" value="OQE16496.1"/>
    <property type="molecule type" value="Genomic_DNA"/>
</dbReference>
<keyword evidence="2" id="KW-1185">Reference proteome</keyword>
<protein>
    <recommendedName>
        <fullName evidence="3">F-box domain-containing protein</fullName>
    </recommendedName>
</protein>
<dbReference type="Proteomes" id="UP000191342">
    <property type="component" value="Unassembled WGS sequence"/>
</dbReference>
<reference evidence="2" key="1">
    <citation type="journal article" date="2017" name="Nat. Microbiol.">
        <title>Global analysis of biosynthetic gene clusters reveals vast potential of secondary metabolite production in Penicillium species.</title>
        <authorList>
            <person name="Nielsen J.C."/>
            <person name="Grijseels S."/>
            <person name="Prigent S."/>
            <person name="Ji B."/>
            <person name="Dainat J."/>
            <person name="Nielsen K.F."/>
            <person name="Frisvad J.C."/>
            <person name="Workman M."/>
            <person name="Nielsen J."/>
        </authorList>
    </citation>
    <scope>NUCLEOTIDE SEQUENCE [LARGE SCALE GENOMIC DNA]</scope>
    <source>
        <strain evidence="2">IBT 14082</strain>
    </source>
</reference>
<dbReference type="AlphaFoldDB" id="A0A1V6SR67"/>
<sequence>MASFINLPTELRLIIIRHTLHHRRESPPTPSTSNRDHIEDFKPVAESWQLGGCGVYYEESHKHCPTNCLPLLLTNRQISAETKSVLSRMETDYVLDISVLNDIYLFPTWITVPRLSHRVNHLRAEVRLFGHIITDKAARTQMGDGGRNGIHFAFHQILQRFLMYGPVGEKKGRDNDGYENKNISVRVLELDFTSAEEAFPFPPEKFDWRDYNRQLIGHGKLEGYKPRPEWMARWICKWIRRILAMDSYGMIYGSMIYENVGTLRVLADGILIEELDLSHCPKGALARREELGFPVMRPKLEDQES</sequence>
<evidence type="ECO:0000313" key="2">
    <source>
        <dbReference type="Proteomes" id="UP000191342"/>
    </source>
</evidence>